<evidence type="ECO:0000313" key="3">
    <source>
        <dbReference type="EnsemblPlants" id="KRG92105"/>
    </source>
</evidence>
<keyword evidence="1" id="KW-0812">Transmembrane</keyword>
<dbReference type="EnsemblPlants" id="KRG92105">
    <property type="protein sequence ID" value="KRG92105"/>
    <property type="gene ID" value="GLYMA_20G191500"/>
</dbReference>
<gene>
    <name evidence="2" type="ORF">GLYMA_20G191500</name>
</gene>
<dbReference type="Proteomes" id="UP000008827">
    <property type="component" value="Chromosome 20"/>
</dbReference>
<reference evidence="2 3" key="1">
    <citation type="journal article" date="2010" name="Nature">
        <title>Genome sequence of the palaeopolyploid soybean.</title>
        <authorList>
            <person name="Schmutz J."/>
            <person name="Cannon S.B."/>
            <person name="Schlueter J."/>
            <person name="Ma J."/>
            <person name="Mitros T."/>
            <person name="Nelson W."/>
            <person name="Hyten D.L."/>
            <person name="Song Q."/>
            <person name="Thelen J.J."/>
            <person name="Cheng J."/>
            <person name="Xu D."/>
            <person name="Hellsten U."/>
            <person name="May G.D."/>
            <person name="Yu Y."/>
            <person name="Sakurai T."/>
            <person name="Umezawa T."/>
            <person name="Bhattacharyya M.K."/>
            <person name="Sandhu D."/>
            <person name="Valliyodan B."/>
            <person name="Lindquist E."/>
            <person name="Peto M."/>
            <person name="Grant D."/>
            <person name="Shu S."/>
            <person name="Goodstein D."/>
            <person name="Barry K."/>
            <person name="Futrell-Griggs M."/>
            <person name="Abernathy B."/>
            <person name="Du J."/>
            <person name="Tian Z."/>
            <person name="Zhu L."/>
            <person name="Gill N."/>
            <person name="Joshi T."/>
            <person name="Libault M."/>
            <person name="Sethuraman A."/>
            <person name="Zhang X.-C."/>
            <person name="Shinozaki K."/>
            <person name="Nguyen H.T."/>
            <person name="Wing R.A."/>
            <person name="Cregan P."/>
            <person name="Specht J."/>
            <person name="Grimwood J."/>
            <person name="Rokhsar D."/>
            <person name="Stacey G."/>
            <person name="Shoemaker R.C."/>
            <person name="Jackson S.A."/>
        </authorList>
    </citation>
    <scope>NUCLEOTIDE SEQUENCE [LARGE SCALE GENOMIC DNA]</scope>
    <source>
        <strain evidence="3">cv. Williams 82</strain>
        <tissue evidence="2">Callus</tissue>
    </source>
</reference>
<evidence type="ECO:0000256" key="1">
    <source>
        <dbReference type="SAM" id="Phobius"/>
    </source>
</evidence>
<proteinExistence type="predicted"/>
<keyword evidence="1" id="KW-1133">Transmembrane helix</keyword>
<name>A0A0R0EDA0_SOYBN</name>
<reference evidence="2" key="3">
    <citation type="submission" date="2018-07" db="EMBL/GenBank/DDBJ databases">
        <title>WGS assembly of Glycine max.</title>
        <authorList>
            <person name="Schmutz J."/>
            <person name="Cannon S."/>
            <person name="Schlueter J."/>
            <person name="Ma J."/>
            <person name="Mitros T."/>
            <person name="Nelson W."/>
            <person name="Hyten D."/>
            <person name="Song Q."/>
            <person name="Thelen J."/>
            <person name="Cheng J."/>
            <person name="Xu D."/>
            <person name="Hellsten U."/>
            <person name="May G."/>
            <person name="Yu Y."/>
            <person name="Sakurai T."/>
            <person name="Umezawa T."/>
            <person name="Bhattacharyya M."/>
            <person name="Sandhu D."/>
            <person name="Valliyodan B."/>
            <person name="Lindquist E."/>
            <person name="Peto M."/>
            <person name="Grant D."/>
            <person name="Shu S."/>
            <person name="Goodstein D."/>
            <person name="Barry K."/>
            <person name="Futrell-Griggs M."/>
            <person name="Abernathy B."/>
            <person name="Du J."/>
            <person name="Tian Z."/>
            <person name="Zhu L."/>
            <person name="Gill N."/>
            <person name="Joshi T."/>
            <person name="Libault M."/>
            <person name="Sethuraman A."/>
            <person name="Zhang X."/>
            <person name="Shinozaki K."/>
            <person name="Nguyen H."/>
            <person name="Wing R."/>
            <person name="Cregan P."/>
            <person name="Specht J."/>
            <person name="Grimwood J."/>
            <person name="Rokhsar D."/>
            <person name="Stacey G."/>
            <person name="Shoemaker R."/>
            <person name="Jackson S."/>
        </authorList>
    </citation>
    <scope>NUCLEOTIDE SEQUENCE</scope>
    <source>
        <tissue evidence="2">Callus</tissue>
    </source>
</reference>
<dbReference type="InParanoid" id="A0A0R0EDA0"/>
<evidence type="ECO:0000313" key="2">
    <source>
        <dbReference type="EMBL" id="KRG92105.1"/>
    </source>
</evidence>
<sequence>MHNSRFLFHSCSLSDIPITTCSFPNCLVILVLLALVNSINGFMMINIGRVVLVNENDPLHALLLSFYNIIIASSEIVISSTLLVKYHESHWREVI</sequence>
<dbReference type="Gramene" id="KRG92105">
    <property type="protein sequence ID" value="KRG92105"/>
    <property type="gene ID" value="GLYMA_20G191500"/>
</dbReference>
<dbReference type="AlphaFoldDB" id="A0A0R0EDA0"/>
<keyword evidence="4" id="KW-1185">Reference proteome</keyword>
<reference evidence="3" key="2">
    <citation type="submission" date="2018-02" db="UniProtKB">
        <authorList>
            <consortium name="EnsemblPlants"/>
        </authorList>
    </citation>
    <scope>IDENTIFICATION</scope>
    <source>
        <strain evidence="3">Williams 82</strain>
    </source>
</reference>
<organism evidence="2">
    <name type="scientific">Glycine max</name>
    <name type="common">Soybean</name>
    <name type="synonym">Glycine hispida</name>
    <dbReference type="NCBI Taxonomy" id="3847"/>
    <lineage>
        <taxon>Eukaryota</taxon>
        <taxon>Viridiplantae</taxon>
        <taxon>Streptophyta</taxon>
        <taxon>Embryophyta</taxon>
        <taxon>Tracheophyta</taxon>
        <taxon>Spermatophyta</taxon>
        <taxon>Magnoliopsida</taxon>
        <taxon>eudicotyledons</taxon>
        <taxon>Gunneridae</taxon>
        <taxon>Pentapetalae</taxon>
        <taxon>rosids</taxon>
        <taxon>fabids</taxon>
        <taxon>Fabales</taxon>
        <taxon>Fabaceae</taxon>
        <taxon>Papilionoideae</taxon>
        <taxon>50 kb inversion clade</taxon>
        <taxon>NPAAA clade</taxon>
        <taxon>indigoferoid/millettioid clade</taxon>
        <taxon>Phaseoleae</taxon>
        <taxon>Glycine</taxon>
        <taxon>Glycine subgen. Soja</taxon>
    </lineage>
</organism>
<evidence type="ECO:0000313" key="4">
    <source>
        <dbReference type="Proteomes" id="UP000008827"/>
    </source>
</evidence>
<dbReference type="EMBL" id="CM000853">
    <property type="protein sequence ID" value="KRG92105.1"/>
    <property type="molecule type" value="Genomic_DNA"/>
</dbReference>
<accession>A0A0R0EDA0</accession>
<feature type="transmembrane region" description="Helical" evidence="1">
    <location>
        <begin position="21"/>
        <end position="45"/>
    </location>
</feature>
<keyword evidence="1" id="KW-0472">Membrane</keyword>
<feature type="transmembrane region" description="Helical" evidence="1">
    <location>
        <begin position="65"/>
        <end position="84"/>
    </location>
</feature>
<protein>
    <submittedName>
        <fullName evidence="2 3">Uncharacterized protein</fullName>
    </submittedName>
</protein>